<organism evidence="2 3">
    <name type="scientific">Lachnellula cervina</name>
    <dbReference type="NCBI Taxonomy" id="1316786"/>
    <lineage>
        <taxon>Eukaryota</taxon>
        <taxon>Fungi</taxon>
        <taxon>Dikarya</taxon>
        <taxon>Ascomycota</taxon>
        <taxon>Pezizomycotina</taxon>
        <taxon>Leotiomycetes</taxon>
        <taxon>Helotiales</taxon>
        <taxon>Lachnaceae</taxon>
        <taxon>Lachnellula</taxon>
    </lineage>
</organism>
<reference evidence="2 3" key="1">
    <citation type="submission" date="2018-05" db="EMBL/GenBank/DDBJ databases">
        <title>Whole genome sequencing for identification of molecular markers to develop diagnostic detection tools for the regulated plant pathogen Lachnellula willkommii.</title>
        <authorList>
            <person name="Giroux E."/>
            <person name="Bilodeau G."/>
        </authorList>
    </citation>
    <scope>NUCLEOTIDE SEQUENCE [LARGE SCALE GENOMIC DNA]</scope>
    <source>
        <strain evidence="2 3">CBS 625.97</strain>
    </source>
</reference>
<accession>A0A7D8UZF2</accession>
<dbReference type="PANTHER" id="PTHR24148">
    <property type="entry name" value="ANKYRIN REPEAT DOMAIN-CONTAINING PROTEIN 39 HOMOLOG-RELATED"/>
    <property type="match status" value="1"/>
</dbReference>
<sequence>MANTYQYSPVPDTNSIRLIYLKPWRLHRKEKLRCELKTVSLDDDDVPEFEAISYAWGEPIFSREILIDDGSKLAITPSLGDALQRMRWNTARSFKNALQRMRPGISRSRQLSSSVRILWADAVCINQQDIDERSQQVQLMRKIYRGASRVLVWLGPGGPEVPVAMKLIKKISALREEELLELAQTDYTKMEQVSPEQNARWGLPAFDSADVSIFRTFINISCGVYGLLHKIPMLFMLDRRKRHSLLVDF</sequence>
<evidence type="ECO:0000313" key="3">
    <source>
        <dbReference type="Proteomes" id="UP000481288"/>
    </source>
</evidence>
<dbReference type="InterPro" id="IPR010730">
    <property type="entry name" value="HET"/>
</dbReference>
<name>A0A7D8UZF2_9HELO</name>
<dbReference type="OrthoDB" id="3526006at2759"/>
<comment type="caution">
    <text evidence="2">The sequence shown here is derived from an EMBL/GenBank/DDBJ whole genome shotgun (WGS) entry which is preliminary data.</text>
</comment>
<dbReference type="Pfam" id="PF06985">
    <property type="entry name" value="HET"/>
    <property type="match status" value="1"/>
</dbReference>
<feature type="domain" description="Heterokaryon incompatibility" evidence="1">
    <location>
        <begin position="49"/>
        <end position="184"/>
    </location>
</feature>
<dbReference type="AlphaFoldDB" id="A0A7D8UZF2"/>
<gene>
    <name evidence="2" type="primary">het-6_1</name>
    <name evidence="2" type="ORF">LCER1_G004096</name>
</gene>
<keyword evidence="3" id="KW-1185">Reference proteome</keyword>
<evidence type="ECO:0000313" key="2">
    <source>
        <dbReference type="EMBL" id="TVY54882.1"/>
    </source>
</evidence>
<dbReference type="Proteomes" id="UP000481288">
    <property type="component" value="Unassembled WGS sequence"/>
</dbReference>
<dbReference type="PANTHER" id="PTHR24148:SF64">
    <property type="entry name" value="HETEROKARYON INCOMPATIBILITY DOMAIN-CONTAINING PROTEIN"/>
    <property type="match status" value="1"/>
</dbReference>
<protein>
    <submittedName>
        <fullName evidence="2">Heterokaryon incompatibility protein 6,OR allele</fullName>
    </submittedName>
</protein>
<proteinExistence type="predicted"/>
<evidence type="ECO:0000259" key="1">
    <source>
        <dbReference type="Pfam" id="PF06985"/>
    </source>
</evidence>
<dbReference type="InterPro" id="IPR052895">
    <property type="entry name" value="HetReg/Transcr_Mod"/>
</dbReference>
<dbReference type="EMBL" id="QGMG01000296">
    <property type="protein sequence ID" value="TVY54882.1"/>
    <property type="molecule type" value="Genomic_DNA"/>
</dbReference>